<dbReference type="Proteomes" id="UP000736787">
    <property type="component" value="Unassembled WGS sequence"/>
</dbReference>
<dbReference type="PANTHER" id="PTHR40866:SF1">
    <property type="entry name" value="BED-TYPE DOMAIN-CONTAINING PROTEIN"/>
    <property type="match status" value="1"/>
</dbReference>
<sequence length="103" mass="11427">MGVRRAFDWVVRQYPSMKERLASDAAVVNYPALETGITKIITGGCLATCEQEACKGFKSATAAPPTEKATRLFWAPVFQKVTPARTKYICKWRGCLLLPMSAR</sequence>
<accession>A0A8T1JW75</accession>
<gene>
    <name evidence="1" type="ORF">PC117_g21682</name>
</gene>
<evidence type="ECO:0000313" key="2">
    <source>
        <dbReference type="Proteomes" id="UP000736787"/>
    </source>
</evidence>
<comment type="caution">
    <text evidence="1">The sequence shown here is derived from an EMBL/GenBank/DDBJ whole genome shotgun (WGS) entry which is preliminary data.</text>
</comment>
<organism evidence="1 2">
    <name type="scientific">Phytophthora cactorum</name>
    <dbReference type="NCBI Taxonomy" id="29920"/>
    <lineage>
        <taxon>Eukaryota</taxon>
        <taxon>Sar</taxon>
        <taxon>Stramenopiles</taxon>
        <taxon>Oomycota</taxon>
        <taxon>Peronosporomycetes</taxon>
        <taxon>Peronosporales</taxon>
        <taxon>Peronosporaceae</taxon>
        <taxon>Phytophthora</taxon>
    </lineage>
</organism>
<dbReference type="AlphaFoldDB" id="A0A8T1JW75"/>
<dbReference type="EMBL" id="RCMK01001117">
    <property type="protein sequence ID" value="KAG2901583.1"/>
    <property type="molecule type" value="Genomic_DNA"/>
</dbReference>
<protein>
    <submittedName>
        <fullName evidence="1">Uncharacterized protein</fullName>
    </submittedName>
</protein>
<dbReference type="PANTHER" id="PTHR40866">
    <property type="entry name" value="BED-TYPE DOMAIN-CONTAINING PROTEIN"/>
    <property type="match status" value="1"/>
</dbReference>
<dbReference type="VEuPathDB" id="FungiDB:PC110_g14512"/>
<name>A0A8T1JW75_9STRA</name>
<proteinExistence type="predicted"/>
<evidence type="ECO:0000313" key="1">
    <source>
        <dbReference type="EMBL" id="KAG2901583.1"/>
    </source>
</evidence>
<reference evidence="1" key="1">
    <citation type="submission" date="2018-10" db="EMBL/GenBank/DDBJ databases">
        <title>Effector identification in a new, highly contiguous assembly of the strawberry crown rot pathogen Phytophthora cactorum.</title>
        <authorList>
            <person name="Armitage A.D."/>
            <person name="Nellist C.F."/>
            <person name="Bates H."/>
            <person name="Vickerstaff R.J."/>
            <person name="Harrison R.J."/>
        </authorList>
    </citation>
    <scope>NUCLEOTIDE SEQUENCE</scope>
    <source>
        <strain evidence="1">4040</strain>
    </source>
</reference>